<dbReference type="Gene3D" id="2.70.98.60">
    <property type="entry name" value="alpha-galactosidase from lactobacil brevis"/>
    <property type="match status" value="1"/>
</dbReference>
<dbReference type="PRINTS" id="PR00743">
    <property type="entry name" value="GLHYDRLASE36"/>
</dbReference>
<dbReference type="EMBL" id="AP025314">
    <property type="protein sequence ID" value="BDD08575.1"/>
    <property type="molecule type" value="Genomic_DNA"/>
</dbReference>
<dbReference type="Gene3D" id="3.20.20.70">
    <property type="entry name" value="Aldolase class I"/>
    <property type="match status" value="1"/>
</dbReference>
<feature type="active site" description="Nucleophile" evidence="6">
    <location>
        <position position="465"/>
    </location>
</feature>
<evidence type="ECO:0000256" key="5">
    <source>
        <dbReference type="PIRNR" id="PIRNR005536"/>
    </source>
</evidence>
<evidence type="ECO:0000256" key="4">
    <source>
        <dbReference type="ARBA" id="ARBA00023295"/>
    </source>
</evidence>
<dbReference type="InterPro" id="IPR000111">
    <property type="entry name" value="Glyco_hydro_27/36_CS"/>
</dbReference>
<dbReference type="PANTHER" id="PTHR43053">
    <property type="entry name" value="GLYCOSIDASE FAMILY 31"/>
    <property type="match status" value="1"/>
</dbReference>
<dbReference type="InterPro" id="IPR038417">
    <property type="entry name" value="Alpga-gal_N_sf"/>
</dbReference>
<dbReference type="FunFam" id="3.20.20.70:FF:000118">
    <property type="entry name" value="Alpha-galactosidase"/>
    <property type="match status" value="1"/>
</dbReference>
<dbReference type="InterPro" id="IPR013785">
    <property type="entry name" value="Aldolase_TIM"/>
</dbReference>
<reference evidence="10 11" key="1">
    <citation type="submission" date="2021-12" db="EMBL/GenBank/DDBJ databases">
        <title>Genome sequencing of bacteria with rrn-lacking chromosome and rrn-plasmid.</title>
        <authorList>
            <person name="Anda M."/>
            <person name="Iwasaki W."/>
        </authorList>
    </citation>
    <scope>NUCLEOTIDE SEQUENCE [LARGE SCALE GENOMIC DNA]</scope>
    <source>
        <strain evidence="10 11">DSM 100852</strain>
    </source>
</reference>
<dbReference type="PROSITE" id="PS00512">
    <property type="entry name" value="ALPHA_GALACTOSIDASE"/>
    <property type="match status" value="1"/>
</dbReference>
<dbReference type="AlphaFoldDB" id="A0AAU9DCK1"/>
<feature type="binding site" evidence="7">
    <location>
        <position position="429"/>
    </location>
    <ligand>
        <name>substrate</name>
    </ligand>
</feature>
<feature type="binding site" evidence="7">
    <location>
        <begin position="349"/>
        <end position="350"/>
    </location>
    <ligand>
        <name>substrate</name>
    </ligand>
</feature>
<dbReference type="InterPro" id="IPR050985">
    <property type="entry name" value="Alpha-glycosidase_related"/>
</dbReference>
<dbReference type="CDD" id="cd14791">
    <property type="entry name" value="GH36"/>
    <property type="match status" value="1"/>
</dbReference>
<sequence>MNFKNLTLSILALFITTLSFGKKAKEQTIALHTRTSTMVYHVNKWGKVYFKYLGSKLQRPEEATLVSDEAKEAYPAFGDGSSHEVALLATHADGSLATDLYYDSHKLTQNDKGTLMALRLKDQLKPFFVTVYVQAFEKENTFTQWTEIRHKEKNPVKLESFASAYLSFRADSYHLMHFNGGWAMEMQLTEEQLKRGTKLIETKRGVRATEYENPSFVLSFNDKAHEDYGDVMMGALAWSGNYRLAFQVDDQYRCNLNLGVSPFASDYFLEKGKTFTTPKMVYTYSTNGKGEASRNLHRWARNHALRGGQDERPVVLNSWEGAYFSFNEEKLQKMMDGAADMGIEMFVLDDGWFGNKYPRNGANAGLGDWQTNRKKLPNGLESLIDYAEGKGLKFGLWVEPEMVNPKSVLAETHPEWIIQREGRKRMLVRGQLLLDLSNPDVQDFVFNAVDSILTAHPRIAYIKWDANRHIQNFGSEHLPADRQSHLWIDYVNGLYDVYAKLEKSHPEVIFQLCASGGGRVDYGALRYHHEFWASDNTDALTRLNIQWGYSHFFPAMAMGAHVSVSPNHQTKRSVPLKFRFDVAMSGRLGMELQPIDLNDKEKAFAKKAIAIYKSLRPLVQHGDLYRIQSPYGESGYTSHGFVSPDKKDAVFFTYCTKFHRRSERGHLRLKGLDPNKLYRLTEINKTGAKWTPLIEDGYTVSGETLMKKGIRMRFKRPMESMVFRLESVENPGL</sequence>
<evidence type="ECO:0000256" key="6">
    <source>
        <dbReference type="PIRSR" id="PIRSR005536-1"/>
    </source>
</evidence>
<dbReference type="PIRSF" id="PIRSF005536">
    <property type="entry name" value="Agal"/>
    <property type="match status" value="1"/>
</dbReference>
<proteinExistence type="inferred from homology"/>
<dbReference type="InterPro" id="IPR017853">
    <property type="entry name" value="GH"/>
</dbReference>
<evidence type="ECO:0000256" key="7">
    <source>
        <dbReference type="PIRSR" id="PIRSR005536-2"/>
    </source>
</evidence>
<evidence type="ECO:0000259" key="8">
    <source>
        <dbReference type="Pfam" id="PF16874"/>
    </source>
</evidence>
<protein>
    <recommendedName>
        <fullName evidence="2 5">Alpha-galactosidase</fullName>
        <ecNumber evidence="2 5">3.2.1.22</ecNumber>
    </recommendedName>
</protein>
<dbReference type="KEGG" id="fax:FUAX_10070"/>
<name>A0AAU9DCK1_9BACT</name>
<accession>A0AAU9DCK1</accession>
<dbReference type="Pfam" id="PF16874">
    <property type="entry name" value="Glyco_hydro_36C"/>
    <property type="match status" value="1"/>
</dbReference>
<dbReference type="GO" id="GO:0016052">
    <property type="term" value="P:carbohydrate catabolic process"/>
    <property type="evidence" value="ECO:0007669"/>
    <property type="project" value="InterPro"/>
</dbReference>
<dbReference type="InterPro" id="IPR002252">
    <property type="entry name" value="Glyco_hydro_36"/>
</dbReference>
<feature type="binding site" evidence="7">
    <location>
        <position position="513"/>
    </location>
    <ligand>
        <name>substrate</name>
    </ligand>
</feature>
<feature type="binding site" evidence="7">
    <location>
        <position position="182"/>
    </location>
    <ligand>
        <name>substrate</name>
    </ligand>
</feature>
<feature type="binding site" evidence="7">
    <location>
        <begin position="463"/>
        <end position="467"/>
    </location>
    <ligand>
        <name>substrate</name>
    </ligand>
</feature>
<dbReference type="InterPro" id="IPR013780">
    <property type="entry name" value="Glyco_hydro_b"/>
</dbReference>
<evidence type="ECO:0000256" key="2">
    <source>
        <dbReference type="ARBA" id="ARBA00012755"/>
    </source>
</evidence>
<keyword evidence="4 5" id="KW-0326">Glycosidase</keyword>
<feature type="domain" description="Glycosyl hydrolase family 36 C-terminal" evidence="8">
    <location>
        <begin position="637"/>
        <end position="725"/>
    </location>
</feature>
<organism evidence="10 11">
    <name type="scientific">Fulvitalea axinellae</name>
    <dbReference type="NCBI Taxonomy" id="1182444"/>
    <lineage>
        <taxon>Bacteria</taxon>
        <taxon>Pseudomonadati</taxon>
        <taxon>Bacteroidota</taxon>
        <taxon>Cytophagia</taxon>
        <taxon>Cytophagales</taxon>
        <taxon>Persicobacteraceae</taxon>
        <taxon>Fulvitalea</taxon>
    </lineage>
</organism>
<evidence type="ECO:0000313" key="10">
    <source>
        <dbReference type="EMBL" id="BDD08575.1"/>
    </source>
</evidence>
<evidence type="ECO:0000313" key="11">
    <source>
        <dbReference type="Proteomes" id="UP001348817"/>
    </source>
</evidence>
<keyword evidence="11" id="KW-1185">Reference proteome</keyword>
<dbReference type="EC" id="3.2.1.22" evidence="2 5"/>
<dbReference type="RefSeq" id="WP_338393826.1">
    <property type="nucleotide sequence ID" value="NZ_AP025314.1"/>
</dbReference>
<dbReference type="Pfam" id="PF16875">
    <property type="entry name" value="Glyco_hydro_36N"/>
    <property type="match status" value="1"/>
</dbReference>
<gene>
    <name evidence="10" type="ORF">FUAX_10070</name>
</gene>
<evidence type="ECO:0000259" key="9">
    <source>
        <dbReference type="Pfam" id="PF16875"/>
    </source>
</evidence>
<evidence type="ECO:0000256" key="3">
    <source>
        <dbReference type="ARBA" id="ARBA00022801"/>
    </source>
</evidence>
<feature type="domain" description="Glycosyl hydrolase family 36 N-terminal" evidence="9">
    <location>
        <begin position="59"/>
        <end position="269"/>
    </location>
</feature>
<dbReference type="SUPFAM" id="SSF51445">
    <property type="entry name" value="(Trans)glycosidases"/>
    <property type="match status" value="1"/>
</dbReference>
<feature type="active site" description="Proton donor" evidence="6">
    <location>
        <position position="535"/>
    </location>
</feature>
<dbReference type="Pfam" id="PF02065">
    <property type="entry name" value="Melibiase"/>
    <property type="match status" value="1"/>
</dbReference>
<dbReference type="InterPro" id="IPR031705">
    <property type="entry name" value="Glyco_hydro_36_C"/>
</dbReference>
<keyword evidence="3 5" id="KW-0378">Hydrolase</keyword>
<comment type="similarity">
    <text evidence="5">Belongs to the glycosyl hydrolase.</text>
</comment>
<dbReference type="GO" id="GO:0004557">
    <property type="term" value="F:alpha-galactosidase activity"/>
    <property type="evidence" value="ECO:0007669"/>
    <property type="project" value="UniProtKB-UniRule"/>
</dbReference>
<evidence type="ECO:0000256" key="1">
    <source>
        <dbReference type="ARBA" id="ARBA00001255"/>
    </source>
</evidence>
<dbReference type="PANTHER" id="PTHR43053:SF3">
    <property type="entry name" value="ALPHA-GALACTOSIDASE C-RELATED"/>
    <property type="match status" value="1"/>
</dbReference>
<dbReference type="Proteomes" id="UP001348817">
    <property type="component" value="Chromosome"/>
</dbReference>
<comment type="catalytic activity">
    <reaction evidence="1 5">
        <text>Hydrolysis of terminal, non-reducing alpha-D-galactose residues in alpha-D-galactosides, including galactose oligosaccharides, galactomannans and galactolipids.</text>
        <dbReference type="EC" id="3.2.1.22"/>
    </reaction>
</comment>
<dbReference type="Gene3D" id="2.60.40.1180">
    <property type="entry name" value="Golgi alpha-mannosidase II"/>
    <property type="match status" value="1"/>
</dbReference>
<dbReference type="InterPro" id="IPR031704">
    <property type="entry name" value="Glyco_hydro_36_N"/>
</dbReference>
<feature type="binding site" evidence="7">
    <location>
        <position position="535"/>
    </location>
    <ligand>
        <name>substrate</name>
    </ligand>
</feature>